<name>A0A4Y7RA16_9FIRM</name>
<dbReference type="AlphaFoldDB" id="A0A4Y7RA16"/>
<reference evidence="1 2" key="1">
    <citation type="journal article" date="2018" name="Environ. Microbiol.">
        <title>Novel energy conservation strategies and behaviour of Pelotomaculum schinkii driving syntrophic propionate catabolism.</title>
        <authorList>
            <person name="Hidalgo-Ahumada C.A.P."/>
            <person name="Nobu M.K."/>
            <person name="Narihiro T."/>
            <person name="Tamaki H."/>
            <person name="Liu W.T."/>
            <person name="Kamagata Y."/>
            <person name="Stams A.J.M."/>
            <person name="Imachi H."/>
            <person name="Sousa D.Z."/>
        </authorList>
    </citation>
    <scope>NUCLEOTIDE SEQUENCE [LARGE SCALE GENOMIC DNA]</scope>
    <source>
        <strain evidence="1 2">HH</strain>
    </source>
</reference>
<dbReference type="Proteomes" id="UP000298324">
    <property type="component" value="Unassembled WGS sequence"/>
</dbReference>
<evidence type="ECO:0000313" key="2">
    <source>
        <dbReference type="Proteomes" id="UP000298324"/>
    </source>
</evidence>
<accession>A0A4Y7RA16</accession>
<dbReference type="EMBL" id="QFGA01000002">
    <property type="protein sequence ID" value="TEB05490.1"/>
    <property type="molecule type" value="Genomic_DNA"/>
</dbReference>
<sequence>MGLKVPAVAVLEDGKTRFFGNGRQNKFIKRKHRSVRRKLGKLKKLKAIKKLHDKEQRWMTDQDHKISRQIVRFAQENNVTTIRLEQLSGIRQRQEQAVKTKRICIPGAFID</sequence>
<keyword evidence="2" id="KW-1185">Reference proteome</keyword>
<comment type="caution">
    <text evidence="1">The sequence shown here is derived from an EMBL/GenBank/DDBJ whole genome shotgun (WGS) entry which is preliminary data.</text>
</comment>
<organism evidence="1 2">
    <name type="scientific">Pelotomaculum schinkii</name>
    <dbReference type="NCBI Taxonomy" id="78350"/>
    <lineage>
        <taxon>Bacteria</taxon>
        <taxon>Bacillati</taxon>
        <taxon>Bacillota</taxon>
        <taxon>Clostridia</taxon>
        <taxon>Eubacteriales</taxon>
        <taxon>Desulfotomaculaceae</taxon>
        <taxon>Pelotomaculum</taxon>
    </lineage>
</organism>
<evidence type="ECO:0000313" key="1">
    <source>
        <dbReference type="EMBL" id="TEB05490.1"/>
    </source>
</evidence>
<protein>
    <submittedName>
        <fullName evidence="1">Putative transposase</fullName>
    </submittedName>
</protein>
<gene>
    <name evidence="1" type="ORF">Psch_02531</name>
</gene>
<proteinExistence type="predicted"/>
<dbReference type="RefSeq" id="WP_243124087.1">
    <property type="nucleotide sequence ID" value="NZ_QFGA01000002.1"/>
</dbReference>